<sequence length="160" mass="18146">MFLGLLIGFLFCFVSGLLLDVVLLFNNASWLKKNKHKRFWERTVDLLFSICQAGLSIAGIVAITIAFITDTEPHWLDPVILCTLQLIAGANHTLLSHVAIASVWSWTLWNEALQKHLRSGNSIPERVRTLRRLSLANVRTSEIRQGIILSYIDRLVCSYK</sequence>
<feature type="transmembrane region" description="Helical" evidence="1">
    <location>
        <begin position="46"/>
        <end position="69"/>
    </location>
</feature>
<feature type="transmembrane region" description="Helical" evidence="1">
    <location>
        <begin position="89"/>
        <end position="109"/>
    </location>
</feature>
<reference evidence="2" key="1">
    <citation type="journal article" date="2020" name="Stud. Mycol.">
        <title>101 Dothideomycetes genomes: a test case for predicting lifestyles and emergence of pathogens.</title>
        <authorList>
            <person name="Haridas S."/>
            <person name="Albert R."/>
            <person name="Binder M."/>
            <person name="Bloem J."/>
            <person name="Labutti K."/>
            <person name="Salamov A."/>
            <person name="Andreopoulos B."/>
            <person name="Baker S."/>
            <person name="Barry K."/>
            <person name="Bills G."/>
            <person name="Bluhm B."/>
            <person name="Cannon C."/>
            <person name="Castanera R."/>
            <person name="Culley D."/>
            <person name="Daum C."/>
            <person name="Ezra D."/>
            <person name="Gonzalez J."/>
            <person name="Henrissat B."/>
            <person name="Kuo A."/>
            <person name="Liang C."/>
            <person name="Lipzen A."/>
            <person name="Lutzoni F."/>
            <person name="Magnuson J."/>
            <person name="Mondo S."/>
            <person name="Nolan M."/>
            <person name="Ohm R."/>
            <person name="Pangilinan J."/>
            <person name="Park H.-J."/>
            <person name="Ramirez L."/>
            <person name="Alfaro M."/>
            <person name="Sun H."/>
            <person name="Tritt A."/>
            <person name="Yoshinaga Y."/>
            <person name="Zwiers L.-H."/>
            <person name="Turgeon B."/>
            <person name="Goodwin S."/>
            <person name="Spatafora J."/>
            <person name="Crous P."/>
            <person name="Grigoriev I."/>
        </authorList>
    </citation>
    <scope>NUCLEOTIDE SEQUENCE</scope>
    <source>
        <strain evidence="2">ATCC 16933</strain>
    </source>
</reference>
<organism evidence="2 3">
    <name type="scientific">Lineolata rhizophorae</name>
    <dbReference type="NCBI Taxonomy" id="578093"/>
    <lineage>
        <taxon>Eukaryota</taxon>
        <taxon>Fungi</taxon>
        <taxon>Dikarya</taxon>
        <taxon>Ascomycota</taxon>
        <taxon>Pezizomycotina</taxon>
        <taxon>Dothideomycetes</taxon>
        <taxon>Dothideomycetes incertae sedis</taxon>
        <taxon>Lineolatales</taxon>
        <taxon>Lineolataceae</taxon>
        <taxon>Lineolata</taxon>
    </lineage>
</organism>
<protein>
    <submittedName>
        <fullName evidence="2">Uncharacterized protein</fullName>
    </submittedName>
</protein>
<dbReference type="OrthoDB" id="3777149at2759"/>
<keyword evidence="3" id="KW-1185">Reference proteome</keyword>
<name>A0A6A6NZ94_9PEZI</name>
<feature type="transmembrane region" description="Helical" evidence="1">
    <location>
        <begin position="6"/>
        <end position="25"/>
    </location>
</feature>
<evidence type="ECO:0000313" key="2">
    <source>
        <dbReference type="EMBL" id="KAF2456837.1"/>
    </source>
</evidence>
<keyword evidence="1" id="KW-1133">Transmembrane helix</keyword>
<proteinExistence type="predicted"/>
<dbReference type="AlphaFoldDB" id="A0A6A6NZ94"/>
<dbReference type="EMBL" id="MU001682">
    <property type="protein sequence ID" value="KAF2456837.1"/>
    <property type="molecule type" value="Genomic_DNA"/>
</dbReference>
<keyword evidence="1" id="KW-0472">Membrane</keyword>
<dbReference type="Proteomes" id="UP000799766">
    <property type="component" value="Unassembled WGS sequence"/>
</dbReference>
<evidence type="ECO:0000256" key="1">
    <source>
        <dbReference type="SAM" id="Phobius"/>
    </source>
</evidence>
<accession>A0A6A6NZ94</accession>
<keyword evidence="1" id="KW-0812">Transmembrane</keyword>
<evidence type="ECO:0000313" key="3">
    <source>
        <dbReference type="Proteomes" id="UP000799766"/>
    </source>
</evidence>
<gene>
    <name evidence="2" type="ORF">BDY21DRAFT_422038</name>
</gene>